<dbReference type="EC" id="5.3.2.6" evidence="1"/>
<evidence type="ECO:0000313" key="2">
    <source>
        <dbReference type="Proteomes" id="UP001244552"/>
    </source>
</evidence>
<dbReference type="RefSeq" id="WP_209980163.1">
    <property type="nucleotide sequence ID" value="NZ_JAGINO010000003.1"/>
</dbReference>
<reference evidence="1 2" key="1">
    <citation type="submission" date="2023-07" db="EMBL/GenBank/DDBJ databases">
        <title>Genomic Encyclopedia of Type Strains, Phase IV (KMG-IV): sequencing the most valuable type-strain genomes for metagenomic binning, comparative biology and taxonomic classification.</title>
        <authorList>
            <person name="Goeker M."/>
        </authorList>
    </citation>
    <scope>NUCLEOTIDE SEQUENCE [LARGE SCALE GENOMIC DNA]</scope>
    <source>
        <strain evidence="1 2">DSM 19922</strain>
    </source>
</reference>
<dbReference type="SUPFAM" id="SSF55331">
    <property type="entry name" value="Tautomerase/MIF"/>
    <property type="match status" value="1"/>
</dbReference>
<dbReference type="GO" id="GO:0016853">
    <property type="term" value="F:isomerase activity"/>
    <property type="evidence" value="ECO:0007669"/>
    <property type="project" value="UniProtKB-KW"/>
</dbReference>
<dbReference type="EMBL" id="JAUSVU010000003">
    <property type="protein sequence ID" value="MDQ0532202.1"/>
    <property type="molecule type" value="Genomic_DNA"/>
</dbReference>
<organism evidence="1 2">
    <name type="scientific">Azospirillum picis</name>
    <dbReference type="NCBI Taxonomy" id="488438"/>
    <lineage>
        <taxon>Bacteria</taxon>
        <taxon>Pseudomonadati</taxon>
        <taxon>Pseudomonadota</taxon>
        <taxon>Alphaproteobacteria</taxon>
        <taxon>Rhodospirillales</taxon>
        <taxon>Azospirillaceae</taxon>
        <taxon>Azospirillum</taxon>
    </lineage>
</organism>
<dbReference type="InterPro" id="IPR014347">
    <property type="entry name" value="Tautomerase/MIF_sf"/>
</dbReference>
<evidence type="ECO:0000313" key="1">
    <source>
        <dbReference type="EMBL" id="MDQ0532202.1"/>
    </source>
</evidence>
<gene>
    <name evidence="1" type="ORF">QO018_001046</name>
</gene>
<keyword evidence="1" id="KW-0413">Isomerase</keyword>
<comment type="caution">
    <text evidence="1">The sequence shown here is derived from an EMBL/GenBank/DDBJ whole genome shotgun (WGS) entry which is preliminary data.</text>
</comment>
<name>A0ABU0MFK1_9PROT</name>
<sequence length="130" mass="14559">MPGINLTLSGESDAGLANRIVPELTALTSAVLEKLPELTMVMVRFIPHELWFIDSRSLVEHGRNSFRLEITITDETCSKAQKARYQREAFDLLSTLIGNVHPHSNVHIVDCRAGAYGYGGVTQEYKYQHT</sequence>
<keyword evidence="2" id="KW-1185">Reference proteome</keyword>
<dbReference type="Proteomes" id="UP001244552">
    <property type="component" value="Unassembled WGS sequence"/>
</dbReference>
<accession>A0ABU0MFK1</accession>
<dbReference type="Gene3D" id="3.30.429.10">
    <property type="entry name" value="Macrophage Migration Inhibitory Factor"/>
    <property type="match status" value="1"/>
</dbReference>
<protein>
    <submittedName>
        <fullName evidence="1">4-oxalocrotonate tautomerase</fullName>
        <ecNumber evidence="1">5.3.2.6</ecNumber>
    </submittedName>
</protein>
<proteinExistence type="predicted"/>